<keyword evidence="5" id="KW-1185">Reference proteome</keyword>
<dbReference type="EMBL" id="PGVA01000001">
    <property type="protein sequence ID" value="PLR86827.1"/>
    <property type="molecule type" value="Genomic_DNA"/>
</dbReference>
<protein>
    <submittedName>
        <fullName evidence="2">Uncharacterized protein</fullName>
    </submittedName>
</protein>
<evidence type="ECO:0000313" key="2">
    <source>
        <dbReference type="EMBL" id="PLR86827.1"/>
    </source>
</evidence>
<proteinExistence type="predicted"/>
<dbReference type="Proteomes" id="UP000234951">
    <property type="component" value="Unassembled WGS sequence"/>
</dbReference>
<dbReference type="EMBL" id="PGVD01000056">
    <property type="protein sequence ID" value="PLR92712.1"/>
    <property type="molecule type" value="Genomic_DNA"/>
</dbReference>
<dbReference type="AlphaFoldDB" id="A0A2N5GST0"/>
<organism evidence="2 4">
    <name type="scientific">Bacillus canaveralius</name>
    <dbReference type="NCBI Taxonomy" id="1403243"/>
    <lineage>
        <taxon>Bacteria</taxon>
        <taxon>Bacillati</taxon>
        <taxon>Bacillota</taxon>
        <taxon>Bacilli</taxon>
        <taxon>Bacillales</taxon>
        <taxon>Bacillaceae</taxon>
        <taxon>Bacillus</taxon>
    </lineage>
</organism>
<sequence>MSGQSVTISTAKAATEFTVNRMACYHRVKVLEVISPGNEPIYLFFYKNRFILGKSTKISDHSRLKKVFTEGIIFSSPHPLIDTMLLQQHTFPLKLEKQVQNMLRKQYSSQETALILSFFDSFMPKHAIIDTMKAFFYEYRRNGQLRFAYQILMIIIDFEPENTWAQELSHHVYYQKYKLLYDRIDPELHAKDSLYSEMNAFYQKESEPHFAYLQTVLSKEARWHDLLVLYIDHFRTSSCPEEKYYDQFIQLITAHLSEKERSVLLSDPFLKKVVKGNRLQKEVFEMMIDIGQFEDAINLITEQPRSNITGPQQQQLAELFEKNSLSIKKLHLENLRTYLIHETSHVNLEKILQAIIPLLLSENSISYVHNWLQPLLEIENSIPTMKLITSMFIIQDDPDKQFSLGQYYHKFKQYEKAIECFTWEMELKPDDPNPVQWLTKVYRELGMVEESNNYLYIYSNMQKA</sequence>
<keyword evidence="1" id="KW-0802">TPR repeat</keyword>
<comment type="caution">
    <text evidence="2">The sequence shown here is derived from an EMBL/GenBank/DDBJ whole genome shotgun (WGS) entry which is preliminary data.</text>
</comment>
<dbReference type="InterPro" id="IPR019734">
    <property type="entry name" value="TPR_rpt"/>
</dbReference>
<evidence type="ECO:0000313" key="4">
    <source>
        <dbReference type="Proteomes" id="UP000234951"/>
    </source>
</evidence>
<name>A0A2N5GST0_9BACI</name>
<reference evidence="3 5" key="2">
    <citation type="submission" date="2017-12" db="EMBL/GenBank/DDBJ databases">
        <title>Comparative Functional Genomics of Dry Heat Resistant strains isolated from the Viking Spacecraft.</title>
        <authorList>
            <person name="Seuylemezian A."/>
            <person name="Cooper K."/>
            <person name="Vaishampayan P."/>
        </authorList>
    </citation>
    <scope>NUCLEOTIDE SEQUENCE [LARGE SCALE GENOMIC DNA]</scope>
    <source>
        <strain evidence="3 5">ATCC 29669</strain>
    </source>
</reference>
<evidence type="ECO:0000256" key="1">
    <source>
        <dbReference type="PROSITE-ProRule" id="PRU00339"/>
    </source>
</evidence>
<dbReference type="Gene3D" id="1.25.40.10">
    <property type="entry name" value="Tetratricopeptide repeat domain"/>
    <property type="match status" value="1"/>
</dbReference>
<feature type="repeat" description="TPR" evidence="1">
    <location>
        <begin position="398"/>
        <end position="431"/>
    </location>
</feature>
<dbReference type="OrthoDB" id="2676051at2"/>
<evidence type="ECO:0000313" key="3">
    <source>
        <dbReference type="EMBL" id="PLR92712.1"/>
    </source>
</evidence>
<gene>
    <name evidence="2" type="ORF">CU635_00620</name>
    <name evidence="3" type="ORF">CVD25_17885</name>
</gene>
<reference evidence="2 4" key="1">
    <citation type="submission" date="2017-11" db="EMBL/GenBank/DDBJ databases">
        <title>Comparitive Functional Genomics of Dry Heat Resistant strains isolated from the Viking Spacecraft.</title>
        <authorList>
            <person name="Seuylemezian A."/>
            <person name="Cooper K."/>
            <person name="Vaishampayan P."/>
        </authorList>
    </citation>
    <scope>NUCLEOTIDE SEQUENCE [LARGE SCALE GENOMIC DNA]</scope>
    <source>
        <strain evidence="2 4">M4.6</strain>
    </source>
</reference>
<dbReference type="PROSITE" id="PS50005">
    <property type="entry name" value="TPR"/>
    <property type="match status" value="1"/>
</dbReference>
<evidence type="ECO:0000313" key="5">
    <source>
        <dbReference type="Proteomes" id="UP000235114"/>
    </source>
</evidence>
<dbReference type="Proteomes" id="UP000235114">
    <property type="component" value="Unassembled WGS sequence"/>
</dbReference>
<accession>A0A2N5GST0</accession>
<dbReference type="RefSeq" id="WP_101575237.1">
    <property type="nucleotide sequence ID" value="NZ_PGVA01000001.1"/>
</dbReference>
<dbReference type="SUPFAM" id="SSF48452">
    <property type="entry name" value="TPR-like"/>
    <property type="match status" value="1"/>
</dbReference>
<dbReference type="InterPro" id="IPR011990">
    <property type="entry name" value="TPR-like_helical_dom_sf"/>
</dbReference>